<gene>
    <name evidence="7" type="ORF">SAMN04489745_0678</name>
</gene>
<dbReference type="STRING" id="156980.SAMN04489745_0678"/>
<dbReference type="GO" id="GO:0051287">
    <property type="term" value="F:NAD binding"/>
    <property type="evidence" value="ECO:0007669"/>
    <property type="project" value="InterPro"/>
</dbReference>
<feature type="domain" description="D-isomer specific 2-hydroxyacid dehydrogenase catalytic" evidence="5">
    <location>
        <begin position="62"/>
        <end position="342"/>
    </location>
</feature>
<name>A0A1H4KJW7_9MICC</name>
<dbReference type="AlphaFoldDB" id="A0A1H4KJW7"/>
<dbReference type="InterPro" id="IPR006140">
    <property type="entry name" value="D-isomer_DH_NAD-bd"/>
</dbReference>
<evidence type="ECO:0000259" key="6">
    <source>
        <dbReference type="Pfam" id="PF02826"/>
    </source>
</evidence>
<dbReference type="SUPFAM" id="SSF51735">
    <property type="entry name" value="NAD(P)-binding Rossmann-fold domains"/>
    <property type="match status" value="1"/>
</dbReference>
<dbReference type="Pfam" id="PF02826">
    <property type="entry name" value="2-Hacid_dh_C"/>
    <property type="match status" value="1"/>
</dbReference>
<protein>
    <submittedName>
        <fullName evidence="7">D-3-phosphoglycerate dehydrogenase</fullName>
    </submittedName>
</protein>
<evidence type="ECO:0000256" key="4">
    <source>
        <dbReference type="RuleBase" id="RU003719"/>
    </source>
</evidence>
<accession>A0A1H4KJW7</accession>
<dbReference type="PANTHER" id="PTHR42789">
    <property type="entry name" value="D-ISOMER SPECIFIC 2-HYDROXYACID DEHYDROGENASE FAMILY PROTEIN (AFU_ORTHOLOGUE AFUA_6G10090)"/>
    <property type="match status" value="1"/>
</dbReference>
<dbReference type="PANTHER" id="PTHR42789:SF1">
    <property type="entry name" value="D-ISOMER SPECIFIC 2-HYDROXYACID DEHYDROGENASE FAMILY PROTEIN (AFU_ORTHOLOGUE AFUA_6G10090)"/>
    <property type="match status" value="1"/>
</dbReference>
<evidence type="ECO:0000256" key="2">
    <source>
        <dbReference type="ARBA" id="ARBA00023002"/>
    </source>
</evidence>
<dbReference type="InterPro" id="IPR006139">
    <property type="entry name" value="D-isomer_2_OHA_DH_cat_dom"/>
</dbReference>
<proteinExistence type="inferred from homology"/>
<organism evidence="7 8">
    <name type="scientific">Arthrobacter woluwensis</name>
    <dbReference type="NCBI Taxonomy" id="156980"/>
    <lineage>
        <taxon>Bacteria</taxon>
        <taxon>Bacillati</taxon>
        <taxon>Actinomycetota</taxon>
        <taxon>Actinomycetes</taxon>
        <taxon>Micrococcales</taxon>
        <taxon>Micrococcaceae</taxon>
        <taxon>Arthrobacter</taxon>
    </lineage>
</organism>
<dbReference type="EMBL" id="FNSN01000003">
    <property type="protein sequence ID" value="SEB58693.1"/>
    <property type="molecule type" value="Genomic_DNA"/>
</dbReference>
<dbReference type="Gene3D" id="3.40.50.720">
    <property type="entry name" value="NAD(P)-binding Rossmann-like Domain"/>
    <property type="match status" value="2"/>
</dbReference>
<evidence type="ECO:0000256" key="3">
    <source>
        <dbReference type="ARBA" id="ARBA00023027"/>
    </source>
</evidence>
<evidence type="ECO:0000313" key="7">
    <source>
        <dbReference type="EMBL" id="SEB58693.1"/>
    </source>
</evidence>
<evidence type="ECO:0000259" key="5">
    <source>
        <dbReference type="Pfam" id="PF00389"/>
    </source>
</evidence>
<keyword evidence="2 4" id="KW-0560">Oxidoreductase</keyword>
<dbReference type="Pfam" id="PF00389">
    <property type="entry name" value="2-Hacid_dh"/>
    <property type="match status" value="1"/>
</dbReference>
<dbReference type="GO" id="GO:0016616">
    <property type="term" value="F:oxidoreductase activity, acting on the CH-OH group of donors, NAD or NADP as acceptor"/>
    <property type="evidence" value="ECO:0007669"/>
    <property type="project" value="InterPro"/>
</dbReference>
<keyword evidence="3" id="KW-0520">NAD</keyword>
<dbReference type="RefSeq" id="WP_066214034.1">
    <property type="nucleotide sequence ID" value="NZ_FNSN01000003.1"/>
</dbReference>
<sequence length="349" mass="37967">MPHLNSVLVVGDKFIPTGSYAEHLDGSGLAVNYIDWSGEKAEQHALQTIMEHQGPNSVGTPPEMLENIAEAEAIAFHFAPVTKELLDAAPRLKLISVARTGVENIDVEEATRRGIGVVQALGRNAGAVAELQIALMLAESRNVARADASVKAGGWRKDFPGARVEIHGRTVGMVGFGHVGRIFSERISGFRPRLLAFDPYASGVALAASGVERAESLDDVFRESDFVLVQARLTPETERFIGAEQFALLKPEAYFVNVSRSRLVDYDALYDVLAAGRISGAGLDVFDAEPLAEDDRFRSLDNVTITTHFGGDTEDTNAMSARLVAEAILEFREHGRIERALNARELGWR</sequence>
<comment type="similarity">
    <text evidence="1 4">Belongs to the D-isomer specific 2-hydroxyacid dehydrogenase family.</text>
</comment>
<dbReference type="CDD" id="cd12171">
    <property type="entry name" value="2-Hacid_dh_10"/>
    <property type="match status" value="1"/>
</dbReference>
<keyword evidence="8" id="KW-1185">Reference proteome</keyword>
<evidence type="ECO:0000256" key="1">
    <source>
        <dbReference type="ARBA" id="ARBA00005854"/>
    </source>
</evidence>
<dbReference type="InterPro" id="IPR036291">
    <property type="entry name" value="NAD(P)-bd_dom_sf"/>
</dbReference>
<dbReference type="InterPro" id="IPR050857">
    <property type="entry name" value="D-2-hydroxyacid_DH"/>
</dbReference>
<evidence type="ECO:0000313" key="8">
    <source>
        <dbReference type="Proteomes" id="UP000182652"/>
    </source>
</evidence>
<dbReference type="SUPFAM" id="SSF52283">
    <property type="entry name" value="Formate/glycerate dehydrogenase catalytic domain-like"/>
    <property type="match status" value="1"/>
</dbReference>
<dbReference type="Proteomes" id="UP000182652">
    <property type="component" value="Unassembled WGS sequence"/>
</dbReference>
<reference evidence="7 8" key="1">
    <citation type="submission" date="2016-10" db="EMBL/GenBank/DDBJ databases">
        <authorList>
            <person name="de Groot N.N."/>
        </authorList>
    </citation>
    <scope>NUCLEOTIDE SEQUENCE [LARGE SCALE GENOMIC DNA]</scope>
    <source>
        <strain evidence="7 8">DSM 10495</strain>
    </source>
</reference>
<feature type="domain" description="D-isomer specific 2-hydroxyacid dehydrogenase NAD-binding" evidence="6">
    <location>
        <begin position="133"/>
        <end position="310"/>
    </location>
</feature>